<dbReference type="OrthoDB" id="6682367at2759"/>
<dbReference type="AlphaFoldDB" id="A0A2H8TUH7"/>
<dbReference type="SMART" id="SM00516">
    <property type="entry name" value="SEC14"/>
    <property type="match status" value="1"/>
</dbReference>
<dbReference type="PRINTS" id="PR00180">
    <property type="entry name" value="CRETINALDHBP"/>
</dbReference>
<reference evidence="2" key="1">
    <citation type="submission" date="2017-10" db="EMBL/GenBank/DDBJ databases">
        <title>Transcriptome Assembly of Sugarcane Aphid Adults.</title>
        <authorList>
            <person name="Scully E.D."/>
            <person name="Palmer N.A."/>
            <person name="Geib S.M."/>
            <person name="Sarath G."/>
            <person name="Sattler S.E."/>
        </authorList>
    </citation>
    <scope>NUCLEOTIDE SEQUENCE</scope>
    <source>
        <tissue evidence="2">Whole body</tissue>
    </source>
</reference>
<dbReference type="InterPro" id="IPR036865">
    <property type="entry name" value="CRAL-TRIO_dom_sf"/>
</dbReference>
<name>A0A2H8TUH7_9HEMI</name>
<dbReference type="Gene3D" id="3.40.525.10">
    <property type="entry name" value="CRAL-TRIO lipid binding domain"/>
    <property type="match status" value="1"/>
</dbReference>
<dbReference type="SUPFAM" id="SSF52087">
    <property type="entry name" value="CRAL/TRIO domain"/>
    <property type="match status" value="1"/>
</dbReference>
<dbReference type="Pfam" id="PF00650">
    <property type="entry name" value="CRAL_TRIO"/>
    <property type="match status" value="1"/>
</dbReference>
<gene>
    <name evidence="2" type="primary">Ttpa_5</name>
</gene>
<dbReference type="EMBL" id="GFXV01006100">
    <property type="protein sequence ID" value="MBW17905.1"/>
    <property type="molecule type" value="Transcribed_RNA"/>
</dbReference>
<evidence type="ECO:0000259" key="1">
    <source>
        <dbReference type="PROSITE" id="PS50191"/>
    </source>
</evidence>
<evidence type="ECO:0000313" key="2">
    <source>
        <dbReference type="EMBL" id="MBW17905.1"/>
    </source>
</evidence>
<dbReference type="PROSITE" id="PS50191">
    <property type="entry name" value="CRAL_TRIO"/>
    <property type="match status" value="1"/>
</dbReference>
<dbReference type="InterPro" id="IPR036273">
    <property type="entry name" value="CRAL/TRIO_N_dom_sf"/>
</dbReference>
<proteinExistence type="predicted"/>
<feature type="domain" description="CRAL-TRIO" evidence="1">
    <location>
        <begin position="94"/>
        <end position="255"/>
    </location>
</feature>
<dbReference type="PANTHER" id="PTHR10174">
    <property type="entry name" value="ALPHA-TOCOPHEROL TRANSFER PROTEIN-RELATED"/>
    <property type="match status" value="1"/>
</dbReference>
<dbReference type="GO" id="GO:1902936">
    <property type="term" value="F:phosphatidylinositol bisphosphate binding"/>
    <property type="evidence" value="ECO:0007669"/>
    <property type="project" value="TreeGrafter"/>
</dbReference>
<dbReference type="GO" id="GO:0016020">
    <property type="term" value="C:membrane"/>
    <property type="evidence" value="ECO:0007669"/>
    <property type="project" value="TreeGrafter"/>
</dbReference>
<protein>
    <submittedName>
        <fullName evidence="2">Alpha-tocopherol transfer protein</fullName>
    </submittedName>
</protein>
<accession>A0A2H8TUH7</accession>
<dbReference type="SUPFAM" id="SSF46938">
    <property type="entry name" value="CRAL/TRIO N-terminal domain"/>
    <property type="match status" value="1"/>
</dbReference>
<sequence length="310" mass="36151">MATKTLLLPSPDKLKEIYQDLGTTEEKINADVLTIMEWMRKQPHLPNPDVDERRIRLFLILCKNSLERTKESLDQYYTLKSMVPEFFGNRDPTAEPLLRSMKTSLFIPLPKLTPEGYRISLSRIRCPEIDNFEFADYVKVNFMSIDIRLSKLDMFKKEIFVFDLKDITMAHLTAMLPQMKKFIYCATTAYPLRIQEIHILNMPSYAQTMVNMVLGVLKKKIANRIKIHNGIEDLKKHINSDILPLDYGGTFPKTSEELIVDWKEELIKHRDWYLSQNSVVCDENKRTKKPAVKMNMLAGVEGSFRKLEVD</sequence>
<dbReference type="CDD" id="cd00170">
    <property type="entry name" value="SEC14"/>
    <property type="match status" value="1"/>
</dbReference>
<organism evidence="2">
    <name type="scientific">Melanaphis sacchari</name>
    <dbReference type="NCBI Taxonomy" id="742174"/>
    <lineage>
        <taxon>Eukaryota</taxon>
        <taxon>Metazoa</taxon>
        <taxon>Ecdysozoa</taxon>
        <taxon>Arthropoda</taxon>
        <taxon>Hexapoda</taxon>
        <taxon>Insecta</taxon>
        <taxon>Pterygota</taxon>
        <taxon>Neoptera</taxon>
        <taxon>Paraneoptera</taxon>
        <taxon>Hemiptera</taxon>
        <taxon>Sternorrhyncha</taxon>
        <taxon>Aphidomorpha</taxon>
        <taxon>Aphidoidea</taxon>
        <taxon>Aphididae</taxon>
        <taxon>Aphidini</taxon>
        <taxon>Melanaphis</taxon>
    </lineage>
</organism>
<dbReference type="InterPro" id="IPR001251">
    <property type="entry name" value="CRAL-TRIO_dom"/>
</dbReference>
<dbReference type="PANTHER" id="PTHR10174:SF224">
    <property type="entry name" value="RETINOL-BINDING PROTEIN PINTA"/>
    <property type="match status" value="1"/>
</dbReference>